<feature type="transmembrane region" description="Helical" evidence="5">
    <location>
        <begin position="258"/>
        <end position="279"/>
    </location>
</feature>
<dbReference type="AlphaFoldDB" id="A0A0P6WX59"/>
<sequence>MAFHVFSILPPQASPQVKRNYYHFYADVIWFGVLNGSALSFLAVYATRIGANAQQIGLINAAPAIMAILFSLPFGVWIEPQSKRRATLITALLMRLFYLPLFLIPARLSVDFQIPIILVMVFLMYIPATGLGVAFNALFAEAIPIQDRAQIAGIRNVFFAIISILTSLTCGYILDHFRFPLGYQIVFAIGFFSAALSTLHLGLIRPATDERPFSNNQFDMNHDQEEKTRGVKYPSKNIQSLANNSLHLEILKSPFRSVLWMMFSFHLAQFLPLPLFPVFAVKVLAVSDQTISIANAIFFLAMLIISSQVSRLVGIFGNQKVTGLGLIFLSGYPFILSLSYTPVPYLAAHLLGGTGWGLASSTMFNFVLEKAPSETRSAHLAWFNLFANAGILLGSLIGPSVSSIIGIRWALLFFAIFRFWSGLNIVRWK</sequence>
<feature type="transmembrane region" description="Helical" evidence="5">
    <location>
        <begin position="380"/>
        <end position="401"/>
    </location>
</feature>
<feature type="transmembrane region" description="Helical" evidence="5">
    <location>
        <begin position="58"/>
        <end position="78"/>
    </location>
</feature>
<dbReference type="SUPFAM" id="SSF103473">
    <property type="entry name" value="MFS general substrate transporter"/>
    <property type="match status" value="2"/>
</dbReference>
<keyword evidence="3 5" id="KW-1133">Transmembrane helix</keyword>
<comment type="subcellular location">
    <subcellularLocation>
        <location evidence="1">Cell membrane</location>
        <topology evidence="1">Multi-pass membrane protein</topology>
    </subcellularLocation>
</comment>
<feature type="transmembrane region" description="Helical" evidence="5">
    <location>
        <begin position="407"/>
        <end position="426"/>
    </location>
</feature>
<comment type="caution">
    <text evidence="7">The sequence shown here is derived from an EMBL/GenBank/DDBJ whole genome shotgun (WGS) entry which is preliminary data.</text>
</comment>
<feature type="domain" description="Major facilitator superfamily (MFS) profile" evidence="6">
    <location>
        <begin position="250"/>
        <end position="429"/>
    </location>
</feature>
<feature type="transmembrane region" description="Helical" evidence="5">
    <location>
        <begin position="24"/>
        <end position="46"/>
    </location>
</feature>
<evidence type="ECO:0000313" key="8">
    <source>
        <dbReference type="Proteomes" id="UP000050514"/>
    </source>
</evidence>
<feature type="transmembrane region" description="Helical" evidence="5">
    <location>
        <begin position="152"/>
        <end position="174"/>
    </location>
</feature>
<name>A0A0P6WX59_9CHLR</name>
<evidence type="ECO:0000256" key="2">
    <source>
        <dbReference type="ARBA" id="ARBA00022692"/>
    </source>
</evidence>
<dbReference type="InterPro" id="IPR036259">
    <property type="entry name" value="MFS_trans_sf"/>
</dbReference>
<evidence type="ECO:0000313" key="7">
    <source>
        <dbReference type="EMBL" id="KPL70791.1"/>
    </source>
</evidence>
<keyword evidence="2 5" id="KW-0812">Transmembrane</keyword>
<dbReference type="GO" id="GO:0005886">
    <property type="term" value="C:plasma membrane"/>
    <property type="evidence" value="ECO:0007669"/>
    <property type="project" value="UniProtKB-SubCell"/>
</dbReference>
<dbReference type="RefSeq" id="WP_061916890.1">
    <property type="nucleotide sequence ID" value="NZ_DF967971.1"/>
</dbReference>
<reference evidence="7 8" key="1">
    <citation type="submission" date="2015-07" db="EMBL/GenBank/DDBJ databases">
        <title>Draft genome of Bellilinea caldifistulae DSM 17877.</title>
        <authorList>
            <person name="Hemp J."/>
            <person name="Ward L.M."/>
            <person name="Pace L.A."/>
            <person name="Fischer W.W."/>
        </authorList>
    </citation>
    <scope>NUCLEOTIDE SEQUENCE [LARGE SCALE GENOMIC DNA]</scope>
    <source>
        <strain evidence="7 8">GOMI-1</strain>
    </source>
</reference>
<evidence type="ECO:0000256" key="3">
    <source>
        <dbReference type="ARBA" id="ARBA00022989"/>
    </source>
</evidence>
<gene>
    <name evidence="7" type="ORF">AC812_16740</name>
</gene>
<dbReference type="Pfam" id="PF07690">
    <property type="entry name" value="MFS_1"/>
    <property type="match status" value="1"/>
</dbReference>
<feature type="transmembrane region" description="Helical" evidence="5">
    <location>
        <begin position="321"/>
        <end position="340"/>
    </location>
</feature>
<proteinExistence type="predicted"/>
<dbReference type="PANTHER" id="PTHR23526:SF2">
    <property type="entry name" value="MAJOR FACILITATOR SUPERFAMILY (MFS) PROFILE DOMAIN-CONTAINING PROTEIN"/>
    <property type="match status" value="1"/>
</dbReference>
<feature type="transmembrane region" description="Helical" evidence="5">
    <location>
        <begin position="291"/>
        <end position="309"/>
    </location>
</feature>
<dbReference type="STRING" id="360411.AC812_16740"/>
<keyword evidence="4 5" id="KW-0472">Membrane</keyword>
<dbReference type="InterPro" id="IPR011701">
    <property type="entry name" value="MFS"/>
</dbReference>
<protein>
    <recommendedName>
        <fullName evidence="6">Major facilitator superfamily (MFS) profile domain-containing protein</fullName>
    </recommendedName>
</protein>
<evidence type="ECO:0000256" key="5">
    <source>
        <dbReference type="SAM" id="Phobius"/>
    </source>
</evidence>
<organism evidence="7 8">
    <name type="scientific">Bellilinea caldifistulae</name>
    <dbReference type="NCBI Taxonomy" id="360411"/>
    <lineage>
        <taxon>Bacteria</taxon>
        <taxon>Bacillati</taxon>
        <taxon>Chloroflexota</taxon>
        <taxon>Anaerolineae</taxon>
        <taxon>Anaerolineales</taxon>
        <taxon>Anaerolineaceae</taxon>
        <taxon>Bellilinea</taxon>
    </lineage>
</organism>
<feature type="transmembrane region" description="Helical" evidence="5">
    <location>
        <begin position="85"/>
        <end position="104"/>
    </location>
</feature>
<evidence type="ECO:0000259" key="6">
    <source>
        <dbReference type="PROSITE" id="PS50850"/>
    </source>
</evidence>
<dbReference type="PROSITE" id="PS50850">
    <property type="entry name" value="MFS"/>
    <property type="match status" value="1"/>
</dbReference>
<feature type="transmembrane region" description="Helical" evidence="5">
    <location>
        <begin position="346"/>
        <end position="368"/>
    </location>
</feature>
<feature type="transmembrane region" description="Helical" evidence="5">
    <location>
        <begin position="116"/>
        <end position="140"/>
    </location>
</feature>
<dbReference type="InterPro" id="IPR052528">
    <property type="entry name" value="Sugar_transport-like"/>
</dbReference>
<dbReference type="OrthoDB" id="156855at2"/>
<feature type="transmembrane region" description="Helical" evidence="5">
    <location>
        <begin position="180"/>
        <end position="204"/>
    </location>
</feature>
<evidence type="ECO:0000256" key="4">
    <source>
        <dbReference type="ARBA" id="ARBA00023136"/>
    </source>
</evidence>
<dbReference type="GO" id="GO:0022857">
    <property type="term" value="F:transmembrane transporter activity"/>
    <property type="evidence" value="ECO:0007669"/>
    <property type="project" value="InterPro"/>
</dbReference>
<dbReference type="EMBL" id="LGHJ01000029">
    <property type="protein sequence ID" value="KPL70791.1"/>
    <property type="molecule type" value="Genomic_DNA"/>
</dbReference>
<dbReference type="InterPro" id="IPR020846">
    <property type="entry name" value="MFS_dom"/>
</dbReference>
<keyword evidence="8" id="KW-1185">Reference proteome</keyword>
<accession>A0A0P6WX59</accession>
<dbReference type="Proteomes" id="UP000050514">
    <property type="component" value="Unassembled WGS sequence"/>
</dbReference>
<dbReference type="Gene3D" id="1.20.1250.20">
    <property type="entry name" value="MFS general substrate transporter like domains"/>
    <property type="match status" value="2"/>
</dbReference>
<dbReference type="PANTHER" id="PTHR23526">
    <property type="entry name" value="INTEGRAL MEMBRANE TRANSPORT PROTEIN-RELATED"/>
    <property type="match status" value="1"/>
</dbReference>
<evidence type="ECO:0000256" key="1">
    <source>
        <dbReference type="ARBA" id="ARBA00004651"/>
    </source>
</evidence>